<dbReference type="RefSeq" id="WP_151175647.1">
    <property type="nucleotide sequence ID" value="NZ_CP042906.1"/>
</dbReference>
<dbReference type="EMBL" id="CP042906">
    <property type="protein sequence ID" value="QEX15164.1"/>
    <property type="molecule type" value="Genomic_DNA"/>
</dbReference>
<dbReference type="Proteomes" id="UP000326202">
    <property type="component" value="Chromosome"/>
</dbReference>
<dbReference type="KEGG" id="htq:FRZ44_04440"/>
<dbReference type="PROSITE" id="PS00857">
    <property type="entry name" value="PREPHENATE_DEHYDR_1"/>
    <property type="match status" value="1"/>
</dbReference>
<evidence type="ECO:0000259" key="9">
    <source>
        <dbReference type="PROSITE" id="PS51171"/>
    </source>
</evidence>
<evidence type="ECO:0000313" key="11">
    <source>
        <dbReference type="EMBL" id="QEX15164.1"/>
    </source>
</evidence>
<dbReference type="InterPro" id="IPR045865">
    <property type="entry name" value="ACT-like_dom_sf"/>
</dbReference>
<dbReference type="EC" id="4.2.1.51" evidence="2"/>
<evidence type="ECO:0000256" key="6">
    <source>
        <dbReference type="ARBA" id="ARBA00023239"/>
    </source>
</evidence>
<organism evidence="11 12">
    <name type="scientific">Hypericibacter terrae</name>
    <dbReference type="NCBI Taxonomy" id="2602015"/>
    <lineage>
        <taxon>Bacteria</taxon>
        <taxon>Pseudomonadati</taxon>
        <taxon>Pseudomonadota</taxon>
        <taxon>Alphaproteobacteria</taxon>
        <taxon>Rhodospirillales</taxon>
        <taxon>Dongiaceae</taxon>
        <taxon>Hypericibacter</taxon>
    </lineage>
</organism>
<dbReference type="InterPro" id="IPR018528">
    <property type="entry name" value="Preph_deHydtase_CS"/>
</dbReference>
<dbReference type="UniPathway" id="UPA00121">
    <property type="reaction ID" value="UER00345"/>
</dbReference>
<comment type="pathway">
    <text evidence="1">Amino-acid biosynthesis; L-phenylalanine biosynthesis; phenylpyruvate from prephenate: step 1/1.</text>
</comment>
<dbReference type="PROSITE" id="PS51171">
    <property type="entry name" value="PREPHENATE_DEHYDR_3"/>
    <property type="match status" value="1"/>
</dbReference>
<dbReference type="GO" id="GO:0005737">
    <property type="term" value="C:cytoplasm"/>
    <property type="evidence" value="ECO:0007669"/>
    <property type="project" value="TreeGrafter"/>
</dbReference>
<dbReference type="Pfam" id="PF00800">
    <property type="entry name" value="PDT"/>
    <property type="match status" value="1"/>
</dbReference>
<dbReference type="SUPFAM" id="SSF55021">
    <property type="entry name" value="ACT-like"/>
    <property type="match status" value="1"/>
</dbReference>
<dbReference type="InterPro" id="IPR001086">
    <property type="entry name" value="Preph_deHydtase"/>
</dbReference>
<gene>
    <name evidence="11" type="ORF">FRZ44_04440</name>
</gene>
<accession>A0A5J6MCU1</accession>
<dbReference type="Gene3D" id="3.40.190.10">
    <property type="entry name" value="Periplasmic binding protein-like II"/>
    <property type="match status" value="2"/>
</dbReference>
<evidence type="ECO:0000256" key="4">
    <source>
        <dbReference type="ARBA" id="ARBA00023141"/>
    </source>
</evidence>
<dbReference type="OrthoDB" id="9802281at2"/>
<dbReference type="AlphaFoldDB" id="A0A5J6MCU1"/>
<evidence type="ECO:0000256" key="5">
    <source>
        <dbReference type="ARBA" id="ARBA00023222"/>
    </source>
</evidence>
<dbReference type="PANTHER" id="PTHR21022">
    <property type="entry name" value="PREPHENATE DEHYDRATASE P PROTEIN"/>
    <property type="match status" value="1"/>
</dbReference>
<dbReference type="NCBIfam" id="NF008866">
    <property type="entry name" value="PRK11899.1"/>
    <property type="match status" value="1"/>
</dbReference>
<evidence type="ECO:0000256" key="2">
    <source>
        <dbReference type="ARBA" id="ARBA00013147"/>
    </source>
</evidence>
<evidence type="ECO:0000256" key="7">
    <source>
        <dbReference type="ARBA" id="ARBA00047848"/>
    </source>
</evidence>
<keyword evidence="6" id="KW-0456">Lyase</keyword>
<dbReference type="SUPFAM" id="SSF53850">
    <property type="entry name" value="Periplasmic binding protein-like II"/>
    <property type="match status" value="1"/>
</dbReference>
<protein>
    <recommendedName>
        <fullName evidence="2">prephenate dehydratase</fullName>
        <ecNumber evidence="2">4.2.1.51</ecNumber>
    </recommendedName>
</protein>
<dbReference type="PANTHER" id="PTHR21022:SF19">
    <property type="entry name" value="PREPHENATE DEHYDRATASE-RELATED"/>
    <property type="match status" value="1"/>
</dbReference>
<keyword evidence="12" id="KW-1185">Reference proteome</keyword>
<reference evidence="11 12" key="1">
    <citation type="submission" date="2019-08" db="EMBL/GenBank/DDBJ databases">
        <title>Hyperibacter terrae gen. nov., sp. nov. and Hyperibacter viscosus sp. nov., two new members in the family Rhodospirillaceae isolated from the rhizosphere of Hypericum perforatum.</title>
        <authorList>
            <person name="Noviana Z."/>
        </authorList>
    </citation>
    <scope>NUCLEOTIDE SEQUENCE [LARGE SCALE GENOMIC DNA]</scope>
    <source>
        <strain evidence="11 12">R5913</strain>
    </source>
</reference>
<sequence>MTKTAKPGVPGADDLIAFQGLPGAYSDLSCRAAYPKMRTLPCASFEDVFAAVREGKAHLAMIPIENSVAGRVADIHHLLPDSGLHIVAEHFQRVNHHLLAPKGATLGSLKTVHSHVQALSQCRKLIRELGLKAIVHADTAGAAADIAAKGDPTEAAIASSLAGEIYGLVSLKEGIEDAQHNTTRFIIMGREPVDPDPKVPVVTSFVFRVRSVPAALYKALGGFATNGVNITKLESYMIDGHFTVAQFYADIDGHPDSRMVRLALEELSFFSREVKILGVYAASPFRQQQNGAQ</sequence>
<keyword evidence="5" id="KW-0584">Phenylalanine biosynthesis</keyword>
<feature type="domain" description="ACT" evidence="10">
    <location>
        <begin position="204"/>
        <end position="281"/>
    </location>
</feature>
<evidence type="ECO:0000313" key="12">
    <source>
        <dbReference type="Proteomes" id="UP000326202"/>
    </source>
</evidence>
<dbReference type="PROSITE" id="PS51671">
    <property type="entry name" value="ACT"/>
    <property type="match status" value="1"/>
</dbReference>
<evidence type="ECO:0000256" key="1">
    <source>
        <dbReference type="ARBA" id="ARBA00004741"/>
    </source>
</evidence>
<keyword evidence="4" id="KW-0057">Aromatic amino acid biosynthesis</keyword>
<dbReference type="PIRSF" id="PIRSF001500">
    <property type="entry name" value="Chor_mut_pdt_Ppr"/>
    <property type="match status" value="1"/>
</dbReference>
<dbReference type="InterPro" id="IPR008242">
    <property type="entry name" value="Chor_mutase/pphenate_deHydtase"/>
</dbReference>
<comment type="catalytic activity">
    <reaction evidence="7">
        <text>prephenate + H(+) = 3-phenylpyruvate + CO2 + H2O</text>
        <dbReference type="Rhea" id="RHEA:21648"/>
        <dbReference type="ChEBI" id="CHEBI:15377"/>
        <dbReference type="ChEBI" id="CHEBI:15378"/>
        <dbReference type="ChEBI" id="CHEBI:16526"/>
        <dbReference type="ChEBI" id="CHEBI:18005"/>
        <dbReference type="ChEBI" id="CHEBI:29934"/>
        <dbReference type="EC" id="4.2.1.51"/>
    </reaction>
</comment>
<dbReference type="CDD" id="cd04905">
    <property type="entry name" value="ACT_CM-PDT"/>
    <property type="match status" value="1"/>
</dbReference>
<dbReference type="CDD" id="cd13631">
    <property type="entry name" value="PBP2_Ct-PDT_like"/>
    <property type="match status" value="1"/>
</dbReference>
<evidence type="ECO:0000256" key="8">
    <source>
        <dbReference type="PIRSR" id="PIRSR001500-2"/>
    </source>
</evidence>
<name>A0A5J6MCU1_9PROT</name>
<dbReference type="GO" id="GO:0009094">
    <property type="term" value="P:L-phenylalanine biosynthetic process"/>
    <property type="evidence" value="ECO:0007669"/>
    <property type="project" value="UniProtKB-UniPathway"/>
</dbReference>
<feature type="site" description="Essential for prephenate dehydratase activity" evidence="8">
    <location>
        <position position="183"/>
    </location>
</feature>
<proteinExistence type="predicted"/>
<evidence type="ECO:0000259" key="10">
    <source>
        <dbReference type="PROSITE" id="PS51671"/>
    </source>
</evidence>
<feature type="domain" description="Prephenate dehydratase" evidence="9">
    <location>
        <begin position="15"/>
        <end position="190"/>
    </location>
</feature>
<dbReference type="GO" id="GO:0004664">
    <property type="term" value="F:prephenate dehydratase activity"/>
    <property type="evidence" value="ECO:0007669"/>
    <property type="project" value="UniProtKB-EC"/>
</dbReference>
<dbReference type="Gene3D" id="3.30.70.260">
    <property type="match status" value="1"/>
</dbReference>
<keyword evidence="3" id="KW-0028">Amino-acid biosynthesis</keyword>
<evidence type="ECO:0000256" key="3">
    <source>
        <dbReference type="ARBA" id="ARBA00022605"/>
    </source>
</evidence>
<dbReference type="InterPro" id="IPR002912">
    <property type="entry name" value="ACT_dom"/>
</dbReference>